<name>A0A975Q0Q0_9SPHN</name>
<dbReference type="Proteomes" id="UP000681425">
    <property type="component" value="Chromosome"/>
</dbReference>
<dbReference type="EMBL" id="CP073910">
    <property type="protein sequence ID" value="QUT04841.1"/>
    <property type="molecule type" value="Genomic_DNA"/>
</dbReference>
<keyword evidence="2" id="KW-1185">Reference proteome</keyword>
<dbReference type="InterPro" id="IPR053745">
    <property type="entry name" value="Viral_Tail_Comp_sf"/>
</dbReference>
<sequence>MDALEKVTFELLTGVRGSIAISGASVFENVPEDTLPPVVIIGDMEAVPLGEKGDPDRKIALTILVVTDGEERKPVLGFLQQIESILSDVSEALAPWTLTFTFATSTATLTPEGDGYVGTSIFDIFALKD</sequence>
<reference evidence="1" key="1">
    <citation type="submission" date="2021-04" db="EMBL/GenBank/DDBJ databases">
        <title>Isolation of p-tert-butylphenol degrading bacteria Sphingobium phenoxybenzoativorans Tas13 from active sludge.</title>
        <authorList>
            <person name="Li Y."/>
        </authorList>
    </citation>
    <scope>NUCLEOTIDE SEQUENCE</scope>
    <source>
        <strain evidence="1">Tas13</strain>
    </source>
</reference>
<organism evidence="1 2">
    <name type="scientific">Sphingobium phenoxybenzoativorans</name>
    <dbReference type="NCBI Taxonomy" id="1592790"/>
    <lineage>
        <taxon>Bacteria</taxon>
        <taxon>Pseudomonadati</taxon>
        <taxon>Pseudomonadota</taxon>
        <taxon>Alphaproteobacteria</taxon>
        <taxon>Sphingomonadales</taxon>
        <taxon>Sphingomonadaceae</taxon>
        <taxon>Sphingobium</taxon>
    </lineage>
</organism>
<dbReference type="Gene3D" id="3.30.2000.30">
    <property type="match status" value="1"/>
</dbReference>
<accession>A0A975Q0Q0</accession>
<dbReference type="RefSeq" id="WP_212608581.1">
    <property type="nucleotide sequence ID" value="NZ_CP073910.1"/>
</dbReference>
<dbReference type="AlphaFoldDB" id="A0A975Q0Q0"/>
<evidence type="ECO:0000313" key="2">
    <source>
        <dbReference type="Proteomes" id="UP000681425"/>
    </source>
</evidence>
<proteinExistence type="predicted"/>
<dbReference type="KEGG" id="spph:KFK14_17665"/>
<evidence type="ECO:0008006" key="3">
    <source>
        <dbReference type="Google" id="ProtNLM"/>
    </source>
</evidence>
<evidence type="ECO:0000313" key="1">
    <source>
        <dbReference type="EMBL" id="QUT04841.1"/>
    </source>
</evidence>
<protein>
    <recommendedName>
        <fullName evidence="3">DUF3168 domain-containing protein</fullName>
    </recommendedName>
</protein>
<gene>
    <name evidence="1" type="ORF">KFK14_17665</name>
</gene>
<dbReference type="Pfam" id="PF11367">
    <property type="entry name" value="Tail_completion_gp17"/>
    <property type="match status" value="1"/>
</dbReference>
<dbReference type="InterPro" id="IPR021508">
    <property type="entry name" value="Gp17-like"/>
</dbReference>